<reference evidence="14" key="3">
    <citation type="journal article" date="2020" name="Cell Host Microbe">
        <title>Functional and Genomic Variation between Human-Derived Isolates of Lachnospiraceae Reveals Inter- and Intra-Species Diversity.</title>
        <authorList>
            <person name="Sorbara M.T."/>
            <person name="Littmann E.R."/>
            <person name="Fontana E."/>
            <person name="Moody T.U."/>
            <person name="Kohout C.E."/>
            <person name="Gjonbalaj M."/>
            <person name="Eaton V."/>
            <person name="Seok R."/>
            <person name="Leiner I.M."/>
            <person name="Pamer E.G."/>
        </authorList>
    </citation>
    <scope>NUCLEOTIDE SEQUENCE</scope>
    <source>
        <strain evidence="14">MSK.10.16</strain>
    </source>
</reference>
<evidence type="ECO:0000313" key="15">
    <source>
        <dbReference type="Proteomes" id="UP000095380"/>
    </source>
</evidence>
<dbReference type="Proteomes" id="UP000449249">
    <property type="component" value="Unassembled WGS sequence"/>
</dbReference>
<evidence type="ECO:0000313" key="14">
    <source>
        <dbReference type="EMBL" id="NSE57355.1"/>
    </source>
</evidence>
<dbReference type="EMBL" id="WWSC01000003">
    <property type="protein sequence ID" value="MZK40705.1"/>
    <property type="molecule type" value="Genomic_DNA"/>
</dbReference>
<dbReference type="GO" id="GO:0008324">
    <property type="term" value="F:monoatomic cation transmembrane transporter activity"/>
    <property type="evidence" value="ECO:0007669"/>
    <property type="project" value="InterPro"/>
</dbReference>
<evidence type="ECO:0000313" key="9">
    <source>
        <dbReference type="EMBL" id="CUM94630.1"/>
    </source>
</evidence>
<evidence type="ECO:0000256" key="5">
    <source>
        <dbReference type="ARBA" id="ARBA00022989"/>
    </source>
</evidence>
<comment type="similarity">
    <text evidence="2">Belongs to the cation diffusion facilitator (CDF) transporter (TC 2.A.4) family.</text>
</comment>
<evidence type="ECO:0000313" key="13">
    <source>
        <dbReference type="EMBL" id="MZK40705.1"/>
    </source>
</evidence>
<accession>A0A173XPY6</accession>
<dbReference type="InterPro" id="IPR027469">
    <property type="entry name" value="Cation_efflux_TMD_sf"/>
</dbReference>
<dbReference type="Proteomes" id="UP000095597">
    <property type="component" value="Unassembled WGS sequence"/>
</dbReference>
<feature type="transmembrane region" description="Helical" evidence="7">
    <location>
        <begin position="117"/>
        <end position="137"/>
    </location>
</feature>
<keyword evidence="4 7" id="KW-0812">Transmembrane</keyword>
<evidence type="ECO:0000313" key="17">
    <source>
        <dbReference type="Proteomes" id="UP000095597"/>
    </source>
</evidence>
<dbReference type="EMBL" id="JAAIOD010000003">
    <property type="protein sequence ID" value="NSE57355.1"/>
    <property type="molecule type" value="Genomic_DNA"/>
</dbReference>
<evidence type="ECO:0000256" key="3">
    <source>
        <dbReference type="ARBA" id="ARBA00022448"/>
    </source>
</evidence>
<evidence type="ECO:0000256" key="6">
    <source>
        <dbReference type="ARBA" id="ARBA00023136"/>
    </source>
</evidence>
<reference evidence="14" key="4">
    <citation type="submission" date="2020-02" db="EMBL/GenBank/DDBJ databases">
        <authorList>
            <person name="Littmann E."/>
            <person name="Sorbara M."/>
        </authorList>
    </citation>
    <scope>NUCLEOTIDE SEQUENCE</scope>
    <source>
        <strain evidence="14">MSK.10.16</strain>
    </source>
</reference>
<dbReference type="EMBL" id="CYYM01000002">
    <property type="protein sequence ID" value="CUN52957.1"/>
    <property type="molecule type" value="Genomic_DNA"/>
</dbReference>
<dbReference type="EMBL" id="WWSH01000004">
    <property type="protein sequence ID" value="MZK10140.1"/>
    <property type="molecule type" value="Genomic_DNA"/>
</dbReference>
<evidence type="ECO:0000256" key="1">
    <source>
        <dbReference type="ARBA" id="ARBA00004141"/>
    </source>
</evidence>
<dbReference type="EMBL" id="CYYY01000001">
    <property type="protein sequence ID" value="CUN42645.1"/>
    <property type="molecule type" value="Genomic_DNA"/>
</dbReference>
<comment type="subcellular location">
    <subcellularLocation>
        <location evidence="1">Membrane</location>
        <topology evidence="1">Multi-pass membrane protein</topology>
    </subcellularLocation>
</comment>
<evidence type="ECO:0000313" key="19">
    <source>
        <dbReference type="Proteomes" id="UP000472916"/>
    </source>
</evidence>
<evidence type="ECO:0000313" key="11">
    <source>
        <dbReference type="EMBL" id="CUN52957.1"/>
    </source>
</evidence>
<evidence type="ECO:0000259" key="8">
    <source>
        <dbReference type="Pfam" id="PF01545"/>
    </source>
</evidence>
<evidence type="ECO:0000256" key="7">
    <source>
        <dbReference type="SAM" id="Phobius"/>
    </source>
</evidence>
<dbReference type="SUPFAM" id="SSF161111">
    <property type="entry name" value="Cation efflux protein transmembrane domain-like"/>
    <property type="match status" value="1"/>
</dbReference>
<evidence type="ECO:0000256" key="2">
    <source>
        <dbReference type="ARBA" id="ARBA00008114"/>
    </source>
</evidence>
<keyword evidence="5 7" id="KW-1133">Transmembrane helix</keyword>
<keyword evidence="6 7" id="KW-0472">Membrane</keyword>
<dbReference type="PANTHER" id="PTHR43840:SF50">
    <property type="entry name" value="MANGANESE EFFLUX SYSTEM PROTEIN MNES"/>
    <property type="match status" value="1"/>
</dbReference>
<dbReference type="PANTHER" id="PTHR43840">
    <property type="entry name" value="MITOCHONDRIAL METAL TRANSPORTER 1-RELATED"/>
    <property type="match status" value="1"/>
</dbReference>
<dbReference type="Gene3D" id="1.20.1510.10">
    <property type="entry name" value="Cation efflux protein transmembrane domain"/>
    <property type="match status" value="1"/>
</dbReference>
<feature type="transmembrane region" description="Helical" evidence="7">
    <location>
        <begin position="15"/>
        <end position="40"/>
    </location>
</feature>
<organism evidence="11 15">
    <name type="scientific">Dorea longicatena</name>
    <dbReference type="NCBI Taxonomy" id="88431"/>
    <lineage>
        <taxon>Bacteria</taxon>
        <taxon>Bacillati</taxon>
        <taxon>Bacillota</taxon>
        <taxon>Clostridia</taxon>
        <taxon>Lachnospirales</taxon>
        <taxon>Lachnospiraceae</taxon>
        <taxon>Dorea</taxon>
    </lineage>
</organism>
<evidence type="ECO:0000256" key="4">
    <source>
        <dbReference type="ARBA" id="ARBA00022692"/>
    </source>
</evidence>
<dbReference type="Proteomes" id="UP000095380">
    <property type="component" value="Unassembled WGS sequence"/>
</dbReference>
<dbReference type="NCBIfam" id="TIGR01297">
    <property type="entry name" value="CDF"/>
    <property type="match status" value="1"/>
</dbReference>
<evidence type="ECO:0000313" key="10">
    <source>
        <dbReference type="EMBL" id="CUN42645.1"/>
    </source>
</evidence>
<dbReference type="InterPro" id="IPR058533">
    <property type="entry name" value="Cation_efflux_TM"/>
</dbReference>
<dbReference type="Pfam" id="PF01545">
    <property type="entry name" value="Cation_efflux"/>
    <property type="match status" value="1"/>
</dbReference>
<dbReference type="OrthoDB" id="9806522at2"/>
<protein>
    <submittedName>
        <fullName evidence="12">Cation diffusion facilitator family transporter</fullName>
    </submittedName>
    <submittedName>
        <fullName evidence="14">Cation transporter</fullName>
    </submittedName>
    <submittedName>
        <fullName evidence="11">Ferrous-iron efflux pump FieF</fullName>
    </submittedName>
</protein>
<dbReference type="Proteomes" id="UP000724058">
    <property type="component" value="Unassembled WGS sequence"/>
</dbReference>
<reference evidence="18 19" key="2">
    <citation type="journal article" date="2019" name="Nat. Med.">
        <title>A library of human gut bacterial isolates paired with longitudinal multiomics data enables mechanistic microbiome research.</title>
        <authorList>
            <person name="Poyet M."/>
            <person name="Groussin M."/>
            <person name="Gibbons S.M."/>
            <person name="Avila-Pacheco J."/>
            <person name="Jiang X."/>
            <person name="Kearney S.M."/>
            <person name="Perrotta A.R."/>
            <person name="Berdy B."/>
            <person name="Zhao S."/>
            <person name="Lieberman T.D."/>
            <person name="Swanson P.K."/>
            <person name="Smith M."/>
            <person name="Roesemann S."/>
            <person name="Alexander J.E."/>
            <person name="Rich S.A."/>
            <person name="Livny J."/>
            <person name="Vlamakis H."/>
            <person name="Clish C."/>
            <person name="Bullock K."/>
            <person name="Deik A."/>
            <person name="Scott J."/>
            <person name="Pierce K.A."/>
            <person name="Xavier R.J."/>
            <person name="Alm E.J."/>
        </authorList>
    </citation>
    <scope>NUCLEOTIDE SEQUENCE [LARGE SCALE GENOMIC DNA]</scope>
    <source>
        <strain evidence="12 18">BIOML-A1</strain>
        <strain evidence="13 19">BIOML-A6</strain>
    </source>
</reference>
<dbReference type="EMBL" id="CYXO01000006">
    <property type="protein sequence ID" value="CUM94630.1"/>
    <property type="molecule type" value="Genomic_DNA"/>
</dbReference>
<dbReference type="AlphaFoldDB" id="A0A173XPY6"/>
<evidence type="ECO:0000313" key="18">
    <source>
        <dbReference type="Proteomes" id="UP000449249"/>
    </source>
</evidence>
<evidence type="ECO:0000313" key="12">
    <source>
        <dbReference type="EMBL" id="MZK10140.1"/>
    </source>
</evidence>
<dbReference type="RefSeq" id="WP_006427247.1">
    <property type="nucleotide sequence ID" value="NZ_CABIWY010000001.1"/>
</dbReference>
<reference evidence="15 16" key="1">
    <citation type="submission" date="2015-09" db="EMBL/GenBank/DDBJ databases">
        <authorList>
            <consortium name="Pathogen Informatics"/>
        </authorList>
    </citation>
    <scope>NUCLEOTIDE SEQUENCE [LARGE SCALE GENOMIC DNA]</scope>
    <source>
        <strain evidence="11 15">2789STDY5608851</strain>
        <strain evidence="10 16">2789STDY5608866</strain>
        <strain evidence="9 17">2789STDY5834961</strain>
    </source>
</reference>
<dbReference type="SUPFAM" id="SSF160240">
    <property type="entry name" value="Cation efflux protein cytoplasmic domain-like"/>
    <property type="match status" value="1"/>
</dbReference>
<dbReference type="GeneID" id="93137099"/>
<feature type="transmembrane region" description="Helical" evidence="7">
    <location>
        <begin position="79"/>
        <end position="96"/>
    </location>
</feature>
<dbReference type="Proteomes" id="UP000095439">
    <property type="component" value="Unassembled WGS sequence"/>
</dbReference>
<feature type="transmembrane region" description="Helical" evidence="7">
    <location>
        <begin position="166"/>
        <end position="192"/>
    </location>
</feature>
<dbReference type="GO" id="GO:0016020">
    <property type="term" value="C:membrane"/>
    <property type="evidence" value="ECO:0007669"/>
    <property type="project" value="UniProtKB-SubCell"/>
</dbReference>
<gene>
    <name evidence="11" type="primary">fieF_2</name>
    <name evidence="9" type="synonym">fieF_1</name>
    <name evidence="11" type="ORF">ERS852408_00481</name>
    <name evidence="10" type="ORF">ERS852423_00423</name>
    <name evidence="9" type="ORF">ERS852573_01241</name>
    <name evidence="14" type="ORF">G4332_04340</name>
    <name evidence="13" type="ORF">GT528_03085</name>
    <name evidence="12" type="ORF">GT576_07255</name>
</gene>
<dbReference type="InterPro" id="IPR050291">
    <property type="entry name" value="CDF_Transporter"/>
</dbReference>
<sequence length="369" mass="41069">MKESSRQERIIRTSLIGILVNLLIAAVKIVIGTLASSIAIVSEGINNATDAGSSFLTYVGTKLSGKHPDEKHPFGYGRIEYLTGMVVGILILYAGISMLKESIDGILHPSDMKVSMLMVLIVAGTAVTKFCLGMYTIKIGKSVESEVLLAVGEDGRNDSFFSGLTILSSVIFLFTGFSLDAYAGIVFSFVVIKSGVDALKNTASDLIGRSGKEELARQLYKEIRATDGVISAIDMMLHDYGPDRYSGSVNIEIDHKRSIGEVYEEIHRLQLRIMEEYHVTMVFGIYAVDEDTSSVVDIRRYIGKFVRVNEHVKSFHALYLSKGTNTLYCDFIVDYALRDWEGLRKSFTDYMKKQYPEYEISLTIETEFV</sequence>
<dbReference type="InterPro" id="IPR002524">
    <property type="entry name" value="Cation_efflux"/>
</dbReference>
<proteinExistence type="inferred from homology"/>
<dbReference type="Proteomes" id="UP000472916">
    <property type="component" value="Unassembled WGS sequence"/>
</dbReference>
<keyword evidence="3" id="KW-0813">Transport</keyword>
<evidence type="ECO:0000313" key="16">
    <source>
        <dbReference type="Proteomes" id="UP000095439"/>
    </source>
</evidence>
<feature type="domain" description="Cation efflux protein transmembrane" evidence="8">
    <location>
        <begin position="15"/>
        <end position="207"/>
    </location>
</feature>
<dbReference type="InterPro" id="IPR036837">
    <property type="entry name" value="Cation_efflux_CTD_sf"/>
</dbReference>
<name>A0A173XPY6_9FIRM</name>